<feature type="region of interest" description="Disordered" evidence="1">
    <location>
        <begin position="120"/>
        <end position="168"/>
    </location>
</feature>
<dbReference type="Proteomes" id="UP000559256">
    <property type="component" value="Unassembled WGS sequence"/>
</dbReference>
<feature type="compositionally biased region" description="Low complexity" evidence="1">
    <location>
        <begin position="344"/>
        <end position="358"/>
    </location>
</feature>
<feature type="region of interest" description="Disordered" evidence="1">
    <location>
        <begin position="344"/>
        <end position="363"/>
    </location>
</feature>
<accession>A0A8H5LVW4</accession>
<name>A0A8H5LVW4_9AGAR</name>
<protein>
    <submittedName>
        <fullName evidence="2">Uncharacterized protein</fullName>
    </submittedName>
</protein>
<keyword evidence="3" id="KW-1185">Reference proteome</keyword>
<reference evidence="2 3" key="1">
    <citation type="journal article" date="2020" name="ISME J.">
        <title>Uncovering the hidden diversity of litter-decomposition mechanisms in mushroom-forming fungi.</title>
        <authorList>
            <person name="Floudas D."/>
            <person name="Bentzer J."/>
            <person name="Ahren D."/>
            <person name="Johansson T."/>
            <person name="Persson P."/>
            <person name="Tunlid A."/>
        </authorList>
    </citation>
    <scope>NUCLEOTIDE SEQUENCE [LARGE SCALE GENOMIC DNA]</scope>
    <source>
        <strain evidence="2 3">CBS 291.85</strain>
    </source>
</reference>
<feature type="region of interest" description="Disordered" evidence="1">
    <location>
        <begin position="377"/>
        <end position="402"/>
    </location>
</feature>
<feature type="compositionally biased region" description="Basic residues" evidence="1">
    <location>
        <begin position="470"/>
        <end position="490"/>
    </location>
</feature>
<feature type="compositionally biased region" description="Basic and acidic residues" evidence="1">
    <location>
        <begin position="151"/>
        <end position="162"/>
    </location>
</feature>
<proteinExistence type="predicted"/>
<organism evidence="2 3">
    <name type="scientific">Tetrapyrgos nigripes</name>
    <dbReference type="NCBI Taxonomy" id="182062"/>
    <lineage>
        <taxon>Eukaryota</taxon>
        <taxon>Fungi</taxon>
        <taxon>Dikarya</taxon>
        <taxon>Basidiomycota</taxon>
        <taxon>Agaricomycotina</taxon>
        <taxon>Agaricomycetes</taxon>
        <taxon>Agaricomycetidae</taxon>
        <taxon>Agaricales</taxon>
        <taxon>Marasmiineae</taxon>
        <taxon>Marasmiaceae</taxon>
        <taxon>Tetrapyrgos</taxon>
    </lineage>
</organism>
<feature type="compositionally biased region" description="Low complexity" evidence="1">
    <location>
        <begin position="704"/>
        <end position="717"/>
    </location>
</feature>
<evidence type="ECO:0000313" key="2">
    <source>
        <dbReference type="EMBL" id="KAF5371256.1"/>
    </source>
</evidence>
<comment type="caution">
    <text evidence="2">The sequence shown here is derived from an EMBL/GenBank/DDBJ whole genome shotgun (WGS) entry which is preliminary data.</text>
</comment>
<evidence type="ECO:0000256" key="1">
    <source>
        <dbReference type="SAM" id="MobiDB-lite"/>
    </source>
</evidence>
<dbReference type="PANTHER" id="PTHR13379:SF0">
    <property type="entry name" value="UPF0415 PROTEIN C7ORF25"/>
    <property type="match status" value="1"/>
</dbReference>
<sequence>MSNLVALRAQLQTIYDSIAQFQPPPRRLPILDSSLEFKERDGPWIQHENIPGLKKLKETVKVDLDALDKFLRKNPNLSQHVNSLCTNAPYLLAVWDQVLSAPPPVQIVFKTFPLERSVESDEIDGPIDENSALTEWEQRERREQKRQKREKGKEDGQEKDQQRPPGVKVDVVADYGRRWIRVNTIKNSRLLAEFREIDSYLTDSSDEEFSDEEADVEEKHADPNYRPTLAAKEFDNSLLRMGRALMRAAKINPVRIPSIRKDKDSSANITNANITIKLSINDVSYTSINPHVTLRLTRLDPDGLRGPTDARIGETVRMLKEMGLEVVLGECELERATATTTVTKATEVKQPSSSLPLPEESKKKHVEDWVAATATAPVEPVSTSTSAKSTTGTGTTKFPQPIPTHKVNLDLSILLALVSDLTHAALPTSVEEAKKRFAVMEGGKYAEWKKAVAKEKEREKEKEQEEKKKEGKPKRTKATSNKTRNKKKANSRVQEDSIDTDTEGDGDDDFDLDHDHDLHEDNDNDNDEAVSSSHPSHPVPYITDLAKQTRALTNQVLQEMSRGLLEEMTGRLGLGPTSTSAPRSGSAFSTSTSTAEEQEQQSRIEFWTTPEARDRCLRIVEKIGGPEERRRARALLWMPPSSRAGNKTASDGAEEKENLNTLAQAEEAYWQDSRYGHKYLPLLPLSFYPCNSVDDVGEGEDARLQSQSQLQSSSISSANANVDAHQTQTLPPFFLALDKACSDTLEQEMAKGRWYTKYTRGYNSQQNQNAGDRIPYTSASSPNESDTNSTDIPKPEATATKGAGASSSAPSAPLRTILTKVSPRLTPHTVQSLRWGARLGWTTLTANRTSVKAIVKEVGARRRFLEALQIDGGTVTGTSVEDGAGAGAAEKRDDNYSNLGLLGTGGEGQGRSRDPSHARQNQMAAIWIVDPRSLAEGMRADLDSFNAVAS</sequence>
<dbReference type="EMBL" id="JAACJM010000009">
    <property type="protein sequence ID" value="KAF5371256.1"/>
    <property type="molecule type" value="Genomic_DNA"/>
</dbReference>
<feature type="compositionally biased region" description="Acidic residues" evidence="1">
    <location>
        <begin position="496"/>
        <end position="512"/>
    </location>
</feature>
<dbReference type="AlphaFoldDB" id="A0A8H5LVW4"/>
<feature type="region of interest" description="Disordered" evidence="1">
    <location>
        <begin position="883"/>
        <end position="919"/>
    </location>
</feature>
<feature type="compositionally biased region" description="Low complexity" evidence="1">
    <location>
        <begin position="584"/>
        <end position="595"/>
    </location>
</feature>
<evidence type="ECO:0000313" key="3">
    <source>
        <dbReference type="Proteomes" id="UP000559256"/>
    </source>
</evidence>
<feature type="compositionally biased region" description="Low complexity" evidence="1">
    <location>
        <begin position="530"/>
        <end position="540"/>
    </location>
</feature>
<dbReference type="PANTHER" id="PTHR13379">
    <property type="entry name" value="UNCHARACTERIZED DUF1308"/>
    <property type="match status" value="1"/>
</dbReference>
<feature type="region of interest" description="Disordered" evidence="1">
    <location>
        <begin position="764"/>
        <end position="820"/>
    </location>
</feature>
<gene>
    <name evidence="2" type="ORF">D9758_004239</name>
</gene>
<feature type="region of interest" description="Disordered" evidence="1">
    <location>
        <begin position="699"/>
        <end position="719"/>
    </location>
</feature>
<feature type="region of interest" description="Disordered" evidence="1">
    <location>
        <begin position="570"/>
        <end position="602"/>
    </location>
</feature>
<feature type="compositionally biased region" description="Basic and acidic residues" evidence="1">
    <location>
        <begin position="453"/>
        <end position="469"/>
    </location>
</feature>
<dbReference type="OrthoDB" id="14527at2759"/>
<feature type="compositionally biased region" description="Polar residues" evidence="1">
    <location>
        <begin position="777"/>
        <end position="791"/>
    </location>
</feature>
<feature type="compositionally biased region" description="Low complexity" evidence="1">
    <location>
        <begin position="377"/>
        <end position="397"/>
    </location>
</feature>
<feature type="region of interest" description="Disordered" evidence="1">
    <location>
        <begin position="453"/>
        <end position="540"/>
    </location>
</feature>
<feature type="compositionally biased region" description="Low complexity" evidence="1">
    <location>
        <begin position="797"/>
        <end position="813"/>
    </location>
</feature>